<accession>A0A1I1ENW0</accession>
<reference evidence="2" key="1">
    <citation type="submission" date="2016-10" db="EMBL/GenBank/DDBJ databases">
        <authorList>
            <person name="Varghese N."/>
            <person name="Submissions S."/>
        </authorList>
    </citation>
    <scope>NUCLEOTIDE SEQUENCE [LARGE SCALE GENOMIC DNA]</scope>
    <source>
        <strain evidence="2">DSM 24499</strain>
    </source>
</reference>
<dbReference type="Proteomes" id="UP000199438">
    <property type="component" value="Unassembled WGS sequence"/>
</dbReference>
<dbReference type="AlphaFoldDB" id="A0A1I1ENW0"/>
<keyword evidence="2" id="KW-1185">Reference proteome</keyword>
<dbReference type="RefSeq" id="WP_092540285.1">
    <property type="nucleotide sequence ID" value="NZ_FOKV01000001.1"/>
</dbReference>
<dbReference type="OrthoDB" id="66316at2"/>
<proteinExistence type="predicted"/>
<organism evidence="1 2">
    <name type="scientific">Zunongwangia mangrovi</name>
    <dbReference type="NCBI Taxonomy" id="1334022"/>
    <lineage>
        <taxon>Bacteria</taxon>
        <taxon>Pseudomonadati</taxon>
        <taxon>Bacteroidota</taxon>
        <taxon>Flavobacteriia</taxon>
        <taxon>Flavobacteriales</taxon>
        <taxon>Flavobacteriaceae</taxon>
        <taxon>Zunongwangia</taxon>
    </lineage>
</organism>
<dbReference type="STRING" id="1334022.SAMN04487907_1011049"/>
<name>A0A1I1ENW0_9FLAO</name>
<dbReference type="InterPro" id="IPR045534">
    <property type="entry name" value="DUF6428"/>
</dbReference>
<gene>
    <name evidence="1" type="ORF">SAMN04487907_1011049</name>
</gene>
<evidence type="ECO:0000313" key="1">
    <source>
        <dbReference type="EMBL" id="SFB88781.1"/>
    </source>
</evidence>
<sequence length="163" mass="18390">MKLAEIKKILKEKTTIEFELPDGNLVPSHFHVTEIGRVEKKFIDCGGTLRDEAKASFQLWEANDYDHRLHPEKLLSIIELSENVLHLDENSEIEVEYQENTIGKYDLEFNGERFLLVNKFTTCLAQDQCGIPETASEKPKRSLKDLTETAAVATACKSGSGCC</sequence>
<dbReference type="Pfam" id="PF20001">
    <property type="entry name" value="DUF6428"/>
    <property type="match status" value="1"/>
</dbReference>
<protein>
    <submittedName>
        <fullName evidence="1">Uncharacterized protein</fullName>
    </submittedName>
</protein>
<evidence type="ECO:0000313" key="2">
    <source>
        <dbReference type="Proteomes" id="UP000199438"/>
    </source>
</evidence>
<dbReference type="EMBL" id="FOKV01000001">
    <property type="protein sequence ID" value="SFB88781.1"/>
    <property type="molecule type" value="Genomic_DNA"/>
</dbReference>